<keyword evidence="2" id="KW-1185">Reference proteome</keyword>
<name>A0A1T5E8S2_9SPHN</name>
<dbReference type="OrthoDB" id="9803659at2"/>
<evidence type="ECO:0000313" key="2">
    <source>
        <dbReference type="Proteomes" id="UP000189818"/>
    </source>
</evidence>
<dbReference type="Proteomes" id="UP000189818">
    <property type="component" value="Unassembled WGS sequence"/>
</dbReference>
<accession>A0A1T5E8S2</accession>
<reference evidence="2" key="1">
    <citation type="submission" date="2017-02" db="EMBL/GenBank/DDBJ databases">
        <authorList>
            <person name="Varghese N."/>
            <person name="Submissions S."/>
        </authorList>
    </citation>
    <scope>NUCLEOTIDE SEQUENCE [LARGE SCALE GENOMIC DNA]</scope>
    <source>
        <strain evidence="2">UM2</strain>
    </source>
</reference>
<evidence type="ECO:0000313" key="1">
    <source>
        <dbReference type="EMBL" id="SKB80135.1"/>
    </source>
</evidence>
<dbReference type="RefSeq" id="WP_079649007.1">
    <property type="nucleotide sequence ID" value="NZ_FUYM01000006.1"/>
</dbReference>
<protein>
    <submittedName>
        <fullName evidence="1">Uncharacterized protein</fullName>
    </submittedName>
</protein>
<dbReference type="EMBL" id="FUYM01000006">
    <property type="protein sequence ID" value="SKB80135.1"/>
    <property type="molecule type" value="Genomic_DNA"/>
</dbReference>
<organism evidence="1 2">
    <name type="scientific">Rhizorhabdus histidinilytica</name>
    <dbReference type="NCBI Taxonomy" id="439228"/>
    <lineage>
        <taxon>Bacteria</taxon>
        <taxon>Pseudomonadati</taxon>
        <taxon>Pseudomonadota</taxon>
        <taxon>Alphaproteobacteria</taxon>
        <taxon>Sphingomonadales</taxon>
        <taxon>Sphingomonadaceae</taxon>
        <taxon>Rhizorhabdus</taxon>
    </lineage>
</organism>
<gene>
    <name evidence="1" type="ORF">SAMN06295920_106261</name>
</gene>
<dbReference type="AlphaFoldDB" id="A0A1T5E8S2"/>
<dbReference type="STRING" id="439228.SAMN06295920_106261"/>
<sequence length="107" mass="11846">MADGAWKRVLAECFVGDELAEWKAAKERLGPGFDHDGHAAAWADYNARVQAALPLDPDSDETRAIVAEWDALCTDYMRVADPAMKAGPKPLWAFPMNLDDPELFRQG</sequence>
<proteinExistence type="predicted"/>